<comment type="caution">
    <text evidence="11">The sequence shown here is derived from an EMBL/GenBank/DDBJ whole genome shotgun (WGS) entry which is preliminary data.</text>
</comment>
<comment type="similarity">
    <text evidence="2 9">Belongs to the glycosyl hydrolase 10 (cellulase F) family.</text>
</comment>
<sequence length="384" mass="43880">MAKKNLFTRRQTLFFWSSMFVSISVLTSKNALEPRQIYPLNKNFVASGNMSLGKRALIKGLLYGAAVNKDSLSANPQLVASVAKECAIIVSEWELKWNFLRPTSTSFDFMPADWLADFARTHGLLFRGHTLVWHEAMPKWFLKTINSKNAKQLLLEHITTVVKHYAGNIHSWDVVNEAINLQDRRSDGLRKTPWLQFIGRDYIEIAFRAAAEADPKAMLVYNDYGLEYDTPEHEAKRKAVLNLLKNLKSKGTPIHALGIQSHLSGNETRFNSQKFQKFLSEIANLDLKILITEIDVKDKNLPVDLKVRDRIVAATYEDYLSVVLDEPAVIAVLTWGLSDRYTWLSEYQPRRDGAKVRPLPLDANFKRKLAWNAIARAFDNAPYR</sequence>
<evidence type="ECO:0000256" key="8">
    <source>
        <dbReference type="ARBA" id="ARBA00023326"/>
    </source>
</evidence>
<keyword evidence="8 9" id="KW-0624">Polysaccharide degradation</keyword>
<proteinExistence type="inferred from homology"/>
<dbReference type="PRINTS" id="PR00134">
    <property type="entry name" value="GLHYDRLASE10"/>
</dbReference>
<dbReference type="EC" id="3.2.1.8" evidence="9"/>
<dbReference type="GO" id="GO:0045493">
    <property type="term" value="P:xylan catabolic process"/>
    <property type="evidence" value="ECO:0007669"/>
    <property type="project" value="UniProtKB-KW"/>
</dbReference>
<protein>
    <recommendedName>
        <fullName evidence="9">Beta-xylanase</fullName>
        <ecNumber evidence="9">3.2.1.8</ecNumber>
    </recommendedName>
</protein>
<keyword evidence="12" id="KW-1185">Reference proteome</keyword>
<feature type="domain" description="GH10" evidence="10">
    <location>
        <begin position="47"/>
        <end position="377"/>
    </location>
</feature>
<reference evidence="11 12" key="1">
    <citation type="journal article" date="2015" name="Genome Announc.">
        <title>Draft Genome Sequence of the Terrestrial Cyanobacterium Scytonema millei VB511283, Isolated from Eastern India.</title>
        <authorList>
            <person name="Sen D."/>
            <person name="Chandrababunaidu M.M."/>
            <person name="Singh D."/>
            <person name="Sanghi N."/>
            <person name="Ghorai A."/>
            <person name="Mishra G.P."/>
            <person name="Madduluri M."/>
            <person name="Adhikary S.P."/>
            <person name="Tripathy S."/>
        </authorList>
    </citation>
    <scope>NUCLEOTIDE SEQUENCE [LARGE SCALE GENOMIC DNA]</scope>
    <source>
        <strain evidence="11 12">VB511283</strain>
    </source>
</reference>
<dbReference type="AlphaFoldDB" id="A0A9X5E8T7"/>
<dbReference type="EMBL" id="JTJC03000008">
    <property type="protein sequence ID" value="NHC37421.1"/>
    <property type="molecule type" value="Genomic_DNA"/>
</dbReference>
<evidence type="ECO:0000259" key="10">
    <source>
        <dbReference type="PROSITE" id="PS51760"/>
    </source>
</evidence>
<dbReference type="Proteomes" id="UP000031532">
    <property type="component" value="Unassembled WGS sequence"/>
</dbReference>
<name>A0A9X5E8T7_9CYAN</name>
<keyword evidence="3" id="KW-0858">Xylan degradation</keyword>
<organism evidence="11 12">
    <name type="scientific">Scytonema millei VB511283</name>
    <dbReference type="NCBI Taxonomy" id="1245923"/>
    <lineage>
        <taxon>Bacteria</taxon>
        <taxon>Bacillati</taxon>
        <taxon>Cyanobacteriota</taxon>
        <taxon>Cyanophyceae</taxon>
        <taxon>Nostocales</taxon>
        <taxon>Scytonemataceae</taxon>
        <taxon>Scytonema</taxon>
    </lineage>
</organism>
<dbReference type="OrthoDB" id="9809277at2"/>
<dbReference type="PANTHER" id="PTHR31490:SF88">
    <property type="entry name" value="BETA-XYLANASE"/>
    <property type="match status" value="1"/>
</dbReference>
<keyword evidence="4" id="KW-0732">Signal</keyword>
<evidence type="ECO:0000256" key="5">
    <source>
        <dbReference type="ARBA" id="ARBA00022801"/>
    </source>
</evidence>
<evidence type="ECO:0000256" key="7">
    <source>
        <dbReference type="ARBA" id="ARBA00023295"/>
    </source>
</evidence>
<dbReference type="SMART" id="SM00633">
    <property type="entry name" value="Glyco_10"/>
    <property type="match status" value="1"/>
</dbReference>
<evidence type="ECO:0000313" key="12">
    <source>
        <dbReference type="Proteomes" id="UP000031532"/>
    </source>
</evidence>
<evidence type="ECO:0000256" key="4">
    <source>
        <dbReference type="ARBA" id="ARBA00022729"/>
    </source>
</evidence>
<evidence type="ECO:0000256" key="9">
    <source>
        <dbReference type="RuleBase" id="RU361174"/>
    </source>
</evidence>
<keyword evidence="5 9" id="KW-0378">Hydrolase</keyword>
<comment type="catalytic activity">
    <reaction evidence="1 9">
        <text>Endohydrolysis of (1-&gt;4)-beta-D-xylosidic linkages in xylans.</text>
        <dbReference type="EC" id="3.2.1.8"/>
    </reaction>
</comment>
<dbReference type="InterPro" id="IPR001000">
    <property type="entry name" value="GH10_dom"/>
</dbReference>
<evidence type="ECO:0000256" key="6">
    <source>
        <dbReference type="ARBA" id="ARBA00023277"/>
    </source>
</evidence>
<dbReference type="PROSITE" id="PS51760">
    <property type="entry name" value="GH10_2"/>
    <property type="match status" value="1"/>
</dbReference>
<dbReference type="InterPro" id="IPR017853">
    <property type="entry name" value="GH"/>
</dbReference>
<evidence type="ECO:0000313" key="11">
    <source>
        <dbReference type="EMBL" id="NHC37421.1"/>
    </source>
</evidence>
<dbReference type="Pfam" id="PF00331">
    <property type="entry name" value="Glyco_hydro_10"/>
    <property type="match status" value="1"/>
</dbReference>
<dbReference type="PANTHER" id="PTHR31490">
    <property type="entry name" value="GLYCOSYL HYDROLASE"/>
    <property type="match status" value="1"/>
</dbReference>
<evidence type="ECO:0000256" key="1">
    <source>
        <dbReference type="ARBA" id="ARBA00000681"/>
    </source>
</evidence>
<dbReference type="RefSeq" id="WP_039714334.1">
    <property type="nucleotide sequence ID" value="NZ_JTJC03000008.1"/>
</dbReference>
<keyword evidence="7 9" id="KW-0326">Glycosidase</keyword>
<gene>
    <name evidence="11" type="ORF">QH73_0022760</name>
</gene>
<accession>A0A9X5E8T7</accession>
<dbReference type="SUPFAM" id="SSF51445">
    <property type="entry name" value="(Trans)glycosidases"/>
    <property type="match status" value="1"/>
</dbReference>
<evidence type="ECO:0000256" key="3">
    <source>
        <dbReference type="ARBA" id="ARBA00022651"/>
    </source>
</evidence>
<dbReference type="Gene3D" id="3.20.20.80">
    <property type="entry name" value="Glycosidases"/>
    <property type="match status" value="1"/>
</dbReference>
<keyword evidence="6 9" id="KW-0119">Carbohydrate metabolism</keyword>
<evidence type="ECO:0000256" key="2">
    <source>
        <dbReference type="ARBA" id="ARBA00007495"/>
    </source>
</evidence>
<dbReference type="InterPro" id="IPR044846">
    <property type="entry name" value="GH10"/>
</dbReference>
<dbReference type="GO" id="GO:0031176">
    <property type="term" value="F:endo-1,4-beta-xylanase activity"/>
    <property type="evidence" value="ECO:0007669"/>
    <property type="project" value="UniProtKB-EC"/>
</dbReference>